<dbReference type="EMBL" id="CP054139">
    <property type="protein sequence ID" value="QKJ31436.1"/>
    <property type="molecule type" value="Genomic_DNA"/>
</dbReference>
<feature type="transmembrane region" description="Helical" evidence="1">
    <location>
        <begin position="12"/>
        <end position="30"/>
    </location>
</feature>
<organism evidence="2 3">
    <name type="scientific">Mucilaginibacter mali</name>
    <dbReference type="NCBI Taxonomy" id="2740462"/>
    <lineage>
        <taxon>Bacteria</taxon>
        <taxon>Pseudomonadati</taxon>
        <taxon>Bacteroidota</taxon>
        <taxon>Sphingobacteriia</taxon>
        <taxon>Sphingobacteriales</taxon>
        <taxon>Sphingobacteriaceae</taxon>
        <taxon>Mucilaginibacter</taxon>
    </lineage>
</organism>
<name>A0A7D4UG82_9SPHI</name>
<keyword evidence="1" id="KW-0812">Transmembrane</keyword>
<sequence>MKKLISNSNPFILILIPVLFAMVMGVSYQFEQKAGAEVKQMGQLNVKQSTSLFFKGVTLVKTVCTVAKQNVW</sequence>
<dbReference type="Proteomes" id="UP000505355">
    <property type="component" value="Chromosome"/>
</dbReference>
<keyword evidence="3" id="KW-1185">Reference proteome</keyword>
<dbReference type="KEGG" id="mmab:HQ865_17240"/>
<dbReference type="AlphaFoldDB" id="A0A7D4UG82"/>
<protein>
    <submittedName>
        <fullName evidence="2">Uncharacterized protein</fullName>
    </submittedName>
</protein>
<proteinExistence type="predicted"/>
<reference evidence="2 3" key="1">
    <citation type="submission" date="2020-05" db="EMBL/GenBank/DDBJ databases">
        <title>Mucilaginibacter mali sp. nov.</title>
        <authorList>
            <person name="Kim H.S."/>
            <person name="Lee K.C."/>
            <person name="Suh M.K."/>
            <person name="Kim J.-S."/>
            <person name="Han K.-I."/>
            <person name="Eom M.K."/>
            <person name="Shin Y.K."/>
            <person name="Lee J.-S."/>
        </authorList>
    </citation>
    <scope>NUCLEOTIDE SEQUENCE [LARGE SCALE GENOMIC DNA]</scope>
    <source>
        <strain evidence="2 3">G2-14</strain>
    </source>
</reference>
<evidence type="ECO:0000313" key="3">
    <source>
        <dbReference type="Proteomes" id="UP000505355"/>
    </source>
</evidence>
<keyword evidence="1" id="KW-0472">Membrane</keyword>
<gene>
    <name evidence="2" type="ORF">HQ865_17240</name>
</gene>
<keyword evidence="1" id="KW-1133">Transmembrane helix</keyword>
<accession>A0A7D4UG82</accession>
<evidence type="ECO:0000256" key="1">
    <source>
        <dbReference type="SAM" id="Phobius"/>
    </source>
</evidence>
<evidence type="ECO:0000313" key="2">
    <source>
        <dbReference type="EMBL" id="QKJ31436.1"/>
    </source>
</evidence>
<dbReference type="RefSeq" id="WP_173416096.1">
    <property type="nucleotide sequence ID" value="NZ_CP054139.1"/>
</dbReference>